<dbReference type="AlphaFoldDB" id="R0J607"/>
<dbReference type="EMBL" id="KB908481">
    <property type="protein sequence ID" value="EOA92345.1"/>
    <property type="molecule type" value="Genomic_DNA"/>
</dbReference>
<keyword evidence="2" id="KW-1185">Reference proteome</keyword>
<reference evidence="1 2" key="2">
    <citation type="journal article" date="2013" name="PLoS Genet.">
        <title>Comparative genome structure, secondary metabolite, and effector coding capacity across Cochliobolus pathogens.</title>
        <authorList>
            <person name="Condon B.J."/>
            <person name="Leng Y."/>
            <person name="Wu D."/>
            <person name="Bushley K.E."/>
            <person name="Ohm R.A."/>
            <person name="Otillar R."/>
            <person name="Martin J."/>
            <person name="Schackwitz W."/>
            <person name="Grimwood J."/>
            <person name="MohdZainudin N."/>
            <person name="Xue C."/>
            <person name="Wang R."/>
            <person name="Manning V.A."/>
            <person name="Dhillon B."/>
            <person name="Tu Z.J."/>
            <person name="Steffenson B.J."/>
            <person name="Salamov A."/>
            <person name="Sun H."/>
            <person name="Lowry S."/>
            <person name="LaButti K."/>
            <person name="Han J."/>
            <person name="Copeland A."/>
            <person name="Lindquist E."/>
            <person name="Barry K."/>
            <person name="Schmutz J."/>
            <person name="Baker S.E."/>
            <person name="Ciuffetti L.M."/>
            <person name="Grigoriev I.V."/>
            <person name="Zhong S."/>
            <person name="Turgeon B.G."/>
        </authorList>
    </citation>
    <scope>NUCLEOTIDE SEQUENCE [LARGE SCALE GENOMIC DNA]</scope>
    <source>
        <strain evidence="2">28A</strain>
    </source>
</reference>
<dbReference type="RefSeq" id="XP_008020391.1">
    <property type="nucleotide sequence ID" value="XM_008022200.1"/>
</dbReference>
<dbReference type="GeneID" id="19405513"/>
<sequence>MSHRTDATENYRRHLYKTASLKINAGLKSLLNTLYESTLQTILPDNNEPNTSASPLKLSAPAKYERLALQLHQPISQYTLRLRRTNSQGQDVRFEQTLEIRMQHYEELIAAQTAKLAKLQKEWEVVVGEIWKLGVECLGENAVERLLFTEQRHNGPILLLSSSPSKTTDAGSTLFVPEYGTSPPKTKMRHTKKRVTFVEEKQDASDARDKYGASAITSFPSFLYQPSRYSNDALRAAGGVSEQQMHKLNQTIEGLGQKEMKDFRSIEKEHRAFWKKKTAQLASALREE</sequence>
<protein>
    <submittedName>
        <fullName evidence="1">Uncharacterized protein</fullName>
    </submittedName>
</protein>
<dbReference type="HOGENOM" id="CLU_047857_0_0_1"/>
<accession>R0J607</accession>
<gene>
    <name evidence="1" type="ORF">SETTUDRAFT_85304</name>
</gene>
<dbReference type="OrthoDB" id="3777651at2759"/>
<proteinExistence type="predicted"/>
<dbReference type="Proteomes" id="UP000016935">
    <property type="component" value="Unassembled WGS sequence"/>
</dbReference>
<evidence type="ECO:0000313" key="1">
    <source>
        <dbReference type="EMBL" id="EOA92345.1"/>
    </source>
</evidence>
<evidence type="ECO:0000313" key="2">
    <source>
        <dbReference type="Proteomes" id="UP000016935"/>
    </source>
</evidence>
<dbReference type="eggNOG" id="ENOG502TGYW">
    <property type="taxonomic scope" value="Eukaryota"/>
</dbReference>
<name>R0J607_EXST2</name>
<organism evidence="1 2">
    <name type="scientific">Exserohilum turcicum (strain 28A)</name>
    <name type="common">Northern leaf blight fungus</name>
    <name type="synonym">Setosphaeria turcica</name>
    <dbReference type="NCBI Taxonomy" id="671987"/>
    <lineage>
        <taxon>Eukaryota</taxon>
        <taxon>Fungi</taxon>
        <taxon>Dikarya</taxon>
        <taxon>Ascomycota</taxon>
        <taxon>Pezizomycotina</taxon>
        <taxon>Dothideomycetes</taxon>
        <taxon>Pleosporomycetidae</taxon>
        <taxon>Pleosporales</taxon>
        <taxon>Pleosporineae</taxon>
        <taxon>Pleosporaceae</taxon>
        <taxon>Exserohilum</taxon>
    </lineage>
</organism>
<reference evidence="1 2" key="1">
    <citation type="journal article" date="2012" name="PLoS Pathog.">
        <title>Diverse lifestyles and strategies of plant pathogenesis encoded in the genomes of eighteen Dothideomycetes fungi.</title>
        <authorList>
            <person name="Ohm R.A."/>
            <person name="Feau N."/>
            <person name="Henrissat B."/>
            <person name="Schoch C.L."/>
            <person name="Horwitz B.A."/>
            <person name="Barry K.W."/>
            <person name="Condon B.J."/>
            <person name="Copeland A.C."/>
            <person name="Dhillon B."/>
            <person name="Glaser F."/>
            <person name="Hesse C.N."/>
            <person name="Kosti I."/>
            <person name="LaButti K."/>
            <person name="Lindquist E.A."/>
            <person name="Lucas S."/>
            <person name="Salamov A.A."/>
            <person name="Bradshaw R.E."/>
            <person name="Ciuffetti L."/>
            <person name="Hamelin R.C."/>
            <person name="Kema G.H.J."/>
            <person name="Lawrence C."/>
            <person name="Scott J.A."/>
            <person name="Spatafora J.W."/>
            <person name="Turgeon B.G."/>
            <person name="de Wit P.J.G.M."/>
            <person name="Zhong S."/>
            <person name="Goodwin S.B."/>
            <person name="Grigoriev I.V."/>
        </authorList>
    </citation>
    <scope>NUCLEOTIDE SEQUENCE [LARGE SCALE GENOMIC DNA]</scope>
    <source>
        <strain evidence="2">28A</strain>
    </source>
</reference>